<proteinExistence type="predicted"/>
<dbReference type="Gene3D" id="3.40.390.70">
    <property type="match status" value="1"/>
</dbReference>
<dbReference type="Proteomes" id="UP001302374">
    <property type="component" value="Chromosome"/>
</dbReference>
<evidence type="ECO:0000313" key="3">
    <source>
        <dbReference type="Proteomes" id="UP000576368"/>
    </source>
</evidence>
<dbReference type="Proteomes" id="UP000576368">
    <property type="component" value="Unassembled WGS sequence"/>
</dbReference>
<organism evidence="1 3">
    <name type="scientific">Butyricimonas paravirosa</name>
    <dbReference type="NCBI Taxonomy" id="1472417"/>
    <lineage>
        <taxon>Bacteria</taxon>
        <taxon>Pseudomonadati</taxon>
        <taxon>Bacteroidota</taxon>
        <taxon>Bacteroidia</taxon>
        <taxon>Bacteroidales</taxon>
        <taxon>Odoribacteraceae</taxon>
        <taxon>Butyricimonas</taxon>
    </lineage>
</organism>
<evidence type="ECO:0000313" key="2">
    <source>
        <dbReference type="EMBL" id="WOF11859.1"/>
    </source>
</evidence>
<dbReference type="GeneID" id="86890846"/>
<evidence type="ECO:0000313" key="4">
    <source>
        <dbReference type="Proteomes" id="UP001302374"/>
    </source>
</evidence>
<dbReference type="EMBL" id="JAATLI010000008">
    <property type="protein sequence ID" value="NJC18819.1"/>
    <property type="molecule type" value="Genomic_DNA"/>
</dbReference>
<dbReference type="EMBL" id="CP043839">
    <property type="protein sequence ID" value="WOF11859.1"/>
    <property type="molecule type" value="Genomic_DNA"/>
</dbReference>
<evidence type="ECO:0000313" key="1">
    <source>
        <dbReference type="EMBL" id="NJC18819.1"/>
    </source>
</evidence>
<sequence length="309" mass="36302">MKNNILFILLIFTGLFFACGEKDLTPSEPQTFYEFPQGNADYDQEFLAYYEKYNVQFLYKYKESDFRWNVTEYIPYYSVQADEAYADKAFHFITENSFAIWDEDFLRKILPLRVLLASEIYSVTERYDYVYDEETQEWGSVKVYDTTYHAAASGLNHIAFGYTSEKFDQLTENEKLNATGEITKSLIVYAASRDKIEIPTEFSDLFNNSSNTENQGQWGYNGCGFLEYYKNIDVNYDFGLYVKYLTIMSEDEFKAWALSDSFDVSAEWDQSSGTYKRTYLIKQKYEIVLDYFKTKYNIDLHAIGNQASK</sequence>
<dbReference type="RefSeq" id="WP_087421189.1">
    <property type="nucleotide sequence ID" value="NZ_BMPA01000008.1"/>
</dbReference>
<dbReference type="PROSITE" id="PS51257">
    <property type="entry name" value="PROKAR_LIPOPROTEIN"/>
    <property type="match status" value="1"/>
</dbReference>
<reference evidence="1 3" key="2">
    <citation type="submission" date="2020-03" db="EMBL/GenBank/DDBJ databases">
        <title>Genomic Encyclopedia of Type Strains, Phase IV (KMG-IV): sequencing the most valuable type-strain genomes for metagenomic binning, comparative biology and taxonomic classification.</title>
        <authorList>
            <person name="Goeker M."/>
        </authorList>
    </citation>
    <scope>NUCLEOTIDE SEQUENCE [LARGE SCALE GENOMIC DNA]</scope>
    <source>
        <strain evidence="1 3">DSM 105722</strain>
    </source>
</reference>
<protein>
    <submittedName>
        <fullName evidence="1">Uncharacterized protein</fullName>
    </submittedName>
</protein>
<name>A0A7X5YDL0_9BACT</name>
<gene>
    <name evidence="2" type="ORF">F1644_06090</name>
    <name evidence="1" type="ORF">GGR15_002447</name>
</gene>
<keyword evidence="4" id="KW-1185">Reference proteome</keyword>
<accession>A0A7X5YDL0</accession>
<reference evidence="2 4" key="1">
    <citation type="submission" date="2019-09" db="EMBL/GenBank/DDBJ databases">
        <title>Butyricimonas paravirosa DSM 105722 (=214-4 = JCM 18677 = CCUG 65563).</title>
        <authorList>
            <person name="Le Roy T."/>
            <person name="Cani P.D."/>
        </authorList>
    </citation>
    <scope>NUCLEOTIDE SEQUENCE [LARGE SCALE GENOMIC DNA]</scope>
    <source>
        <strain evidence="2 4">DSM 105722</strain>
    </source>
</reference>
<dbReference type="AlphaFoldDB" id="A0A7X5YDL0"/>